<dbReference type="InterPro" id="IPR003029">
    <property type="entry name" value="S1_domain"/>
</dbReference>
<reference evidence="9" key="1">
    <citation type="submission" date="2022-11" db="EMBL/GenBank/DDBJ databases">
        <authorList>
            <person name="Kikuchi T."/>
        </authorList>
    </citation>
    <scope>NUCLEOTIDE SEQUENCE</scope>
    <source>
        <strain evidence="9">PS1010</strain>
    </source>
</reference>
<evidence type="ECO:0000256" key="6">
    <source>
        <dbReference type="ARBA" id="ARBA00073619"/>
    </source>
</evidence>
<keyword evidence="2" id="KW-0690">Ribosome biogenesis</keyword>
<feature type="domain" description="S1 motif" evidence="8">
    <location>
        <begin position="715"/>
        <end position="783"/>
    </location>
</feature>
<sequence>MVKPETTETYFPRGGGSEKPKFNKEKGSFPDKKGQKRKADDSHGKVKKAREESSWNCKVESEGFIEGLMGCGVVSEIYEDGVILHTSASQNVRIDVSEVSKKFAEIFNQEKINMKTAFKIGQMVPFRVLSKKDTLKKGSVHATCNPAKLNKHLSPNMLVAGLTIHSAVQSIEEKGAVLDIGLDQVSGFIEKSQQPAEGLKVGQPLLVRIVKSTTGRVIQVTSFVEQDNLNIATCEKLQLNQLMPGTIIECEPTGDEPVENGVFVTIGNGLKGLLPRRLLPPRLRENPEKLTKVLRAVVMFCQQNNKLLVLNAHPDIVAVSKIEKRVNFEGFSIGDKIRVRVVDSIVSKNIVYFGLPDSEDGKKSLVTAICSKGFLEKPDRIVEEYSIGEEKLCRVIGYKYAERSLVVSTRQDIIKQKITSYKDAICGDIVEGKVVHVSKSGVHFSICSFVRAFAPLNLLSDKPIILGQKKRGFQIGTTVKCRIWEVLEKRKQIIVSCREKMVALKSGTGNHAESLKIGQTYPCIIKKIFESGVILVRTYNNIFGVLKLEEAKKLGNVKLYDYIEANVEQIEANNRIVFVLADTSSISKTKALEGPISDKKLIQKPKIADKNIVEIGKVHEGSVNSENDRLFAKFVGEDGKEIASIIEDSFVSDLLDAPVGLIKRILAENPENIDRISPLGVLSAINRSTIKRSVANYIRENAKNIPKSADDLKDGKIVFGIVTQILSNTGVFVEILGGSGLIGKVFERRNGKMASEMFEIGQIIVAKIVHFDKEKSTFLLDAVVDFDKKQKHFEYSMTILKNIVEETAWLAEKTKIPIPGTLINAKIGKELDDLTLVEFENDGKKISGIVHKIEDQNIPKQSKNGEEFILIDVNHSTNEVVLARKTEKPTLISIRRDYLCAIDSEGLIYLPTRLHFNHLPNIEKDLKIGQILEISKIESFGNVRIAVRNNEEQRISKVLLDFVGVKIEEVEDDEKVQVTREKTIKNLMKYTGTVIGEYPSSNGQNFTLYAKVALPGGNIGKIHVSELPETILSSTFNGEETPMDVFLQRNAKKSLVFRVIGLTKSGKNDKIAELTELNYQANYNIGDTVRCFGSASNASSDNIKVEISGLWTGTIPRENLSEDLKITEKDGEISGDLSIKKGEMRYAKVVGIDKKKKILTLSLNDSQTGSSNDYLIGSKVTGRVFSIQGTTVLLKLSCGQQAILPPTGISAKFENLEEIVVKKFDVGKLVDVICANFTENPRRFFVVLPERFDDLANASNRQLYVDFEGIEKGDKFDGIVRSSAKTALYIELGPGISGKIPVTEENAEILEIGQNSVVSVEVEKVDAEKSMILLNLESILIRKFAKNSDRKRKGDGNIGDVPKKVVVYEEETKEVEQGEDPGFDWTNQGFRNEDLAKVGKLTLEDENKEDEEKDEEEENEEGDEESGDEDEEESEGEKEEEEEMTEEEISKQIRNDPNSAILWIKYMSMFLEKSDLVAARKTADRAIETINYRESAELRNMWTAYLNMEVAYGDQSTVQKVFERSCKNADSYTMHHQLAQIYQNSKKHAEARQVLETMIKKFRAQHIEVWSLLAEHLMKNETDLKSARDLLQRALSSVQKEKHTQLISKFAQLEFNFGDSERGTTLFEGLVTAHPKKNDLWLVYADAAVKHLGIEQARKILDRSVSSTQNPSLHKMRPLYKKWLEIENKYGDPQSIELVKSKAEKYLQSVSESI</sequence>
<feature type="domain" description="S1 motif" evidence="8">
    <location>
        <begin position="1273"/>
        <end position="1337"/>
    </location>
</feature>
<dbReference type="GO" id="GO:0032040">
    <property type="term" value="C:small-subunit processome"/>
    <property type="evidence" value="ECO:0007669"/>
    <property type="project" value="TreeGrafter"/>
</dbReference>
<name>A0A9P1IGS0_9PELO</name>
<feature type="domain" description="S1 motif" evidence="8">
    <location>
        <begin position="240"/>
        <end position="313"/>
    </location>
</feature>
<dbReference type="OrthoDB" id="412781at2759"/>
<feature type="region of interest" description="Disordered" evidence="7">
    <location>
        <begin position="1396"/>
        <end position="1453"/>
    </location>
</feature>
<dbReference type="Gene3D" id="2.40.50.140">
    <property type="entry name" value="Nucleic acid-binding proteins"/>
    <property type="match status" value="3"/>
</dbReference>
<evidence type="ECO:0000256" key="5">
    <source>
        <dbReference type="ARBA" id="ARBA00023242"/>
    </source>
</evidence>
<gene>
    <name evidence="9" type="ORF">CAMP_LOCUS7686</name>
</gene>
<dbReference type="InterPro" id="IPR055430">
    <property type="entry name" value="HAT_Syf1_CNRKL1_C"/>
</dbReference>
<accession>A0A9P1IGS0</accession>
<protein>
    <recommendedName>
        <fullName evidence="6">rRNA biogenesis protein RRP5</fullName>
    </recommendedName>
</protein>
<organism evidence="9 10">
    <name type="scientific">Caenorhabditis angaria</name>
    <dbReference type="NCBI Taxonomy" id="860376"/>
    <lineage>
        <taxon>Eukaryota</taxon>
        <taxon>Metazoa</taxon>
        <taxon>Ecdysozoa</taxon>
        <taxon>Nematoda</taxon>
        <taxon>Chromadorea</taxon>
        <taxon>Rhabditida</taxon>
        <taxon>Rhabditina</taxon>
        <taxon>Rhabditomorpha</taxon>
        <taxon>Rhabditoidea</taxon>
        <taxon>Rhabditidae</taxon>
        <taxon>Peloderinae</taxon>
        <taxon>Caenorhabditis</taxon>
    </lineage>
</organism>
<evidence type="ECO:0000259" key="8">
    <source>
        <dbReference type="PROSITE" id="PS50126"/>
    </source>
</evidence>
<proteinExistence type="predicted"/>
<dbReference type="Pfam" id="PF00575">
    <property type="entry name" value="S1"/>
    <property type="match status" value="1"/>
</dbReference>
<dbReference type="GO" id="GO:0006364">
    <property type="term" value="P:rRNA processing"/>
    <property type="evidence" value="ECO:0007669"/>
    <property type="project" value="UniProtKB-KW"/>
</dbReference>
<dbReference type="PROSITE" id="PS50126">
    <property type="entry name" value="S1"/>
    <property type="match status" value="7"/>
</dbReference>
<dbReference type="InterPro" id="IPR003107">
    <property type="entry name" value="HAT"/>
</dbReference>
<feature type="region of interest" description="Disordered" evidence="7">
    <location>
        <begin position="1"/>
        <end position="52"/>
    </location>
</feature>
<feature type="domain" description="S1 motif" evidence="8">
    <location>
        <begin position="1086"/>
        <end position="1164"/>
    </location>
</feature>
<dbReference type="GO" id="GO:0003723">
    <property type="term" value="F:RNA binding"/>
    <property type="evidence" value="ECO:0007669"/>
    <property type="project" value="TreeGrafter"/>
</dbReference>
<evidence type="ECO:0000256" key="7">
    <source>
        <dbReference type="SAM" id="MobiDB-lite"/>
    </source>
</evidence>
<feature type="domain" description="S1 motif" evidence="8">
    <location>
        <begin position="67"/>
        <end position="145"/>
    </location>
</feature>
<dbReference type="Proteomes" id="UP001152747">
    <property type="component" value="Unassembled WGS sequence"/>
</dbReference>
<feature type="domain" description="S1 motif" evidence="8">
    <location>
        <begin position="1177"/>
        <end position="1251"/>
    </location>
</feature>
<dbReference type="PANTHER" id="PTHR23270">
    <property type="entry name" value="PROGRAMMED CELL DEATH PROTEIN 11 PRE-RRNA PROCESSING PROTEIN RRP5"/>
    <property type="match status" value="1"/>
</dbReference>
<comment type="caution">
    <text evidence="9">The sequence shown here is derived from an EMBL/GenBank/DDBJ whole genome shotgun (WGS) entry which is preliminary data.</text>
</comment>
<dbReference type="PANTHER" id="PTHR23270:SF10">
    <property type="entry name" value="PROTEIN RRP5 HOMOLOG"/>
    <property type="match status" value="1"/>
</dbReference>
<evidence type="ECO:0000313" key="10">
    <source>
        <dbReference type="Proteomes" id="UP001152747"/>
    </source>
</evidence>
<dbReference type="SUPFAM" id="SSF48452">
    <property type="entry name" value="TPR-like"/>
    <property type="match status" value="1"/>
</dbReference>
<keyword evidence="4" id="KW-0677">Repeat</keyword>
<evidence type="ECO:0000256" key="3">
    <source>
        <dbReference type="ARBA" id="ARBA00022552"/>
    </source>
</evidence>
<dbReference type="SMART" id="SM00316">
    <property type="entry name" value="S1"/>
    <property type="match status" value="10"/>
</dbReference>
<dbReference type="InterPro" id="IPR011990">
    <property type="entry name" value="TPR-like_helical_dom_sf"/>
</dbReference>
<evidence type="ECO:0000256" key="4">
    <source>
        <dbReference type="ARBA" id="ARBA00022737"/>
    </source>
</evidence>
<dbReference type="Pfam" id="PF23231">
    <property type="entry name" value="HAT_Syf1_CNRKL1_C"/>
    <property type="match status" value="1"/>
</dbReference>
<evidence type="ECO:0000313" key="9">
    <source>
        <dbReference type="EMBL" id="CAI5445049.1"/>
    </source>
</evidence>
<feature type="compositionally biased region" description="Acidic residues" evidence="7">
    <location>
        <begin position="1406"/>
        <end position="1447"/>
    </location>
</feature>
<dbReference type="FunFam" id="2.40.50.140:FF:000196">
    <property type="entry name" value="rRNA biogenesis protein RRP5"/>
    <property type="match status" value="1"/>
</dbReference>
<dbReference type="EMBL" id="CANHGI010000003">
    <property type="protein sequence ID" value="CAI5445049.1"/>
    <property type="molecule type" value="Genomic_DNA"/>
</dbReference>
<comment type="subcellular location">
    <subcellularLocation>
        <location evidence="1">Nucleus</location>
        <location evidence="1">Nucleolus</location>
    </subcellularLocation>
</comment>
<dbReference type="SUPFAM" id="SSF50249">
    <property type="entry name" value="Nucleic acid-binding proteins"/>
    <property type="match status" value="5"/>
</dbReference>
<dbReference type="Gene3D" id="1.25.40.10">
    <property type="entry name" value="Tetratricopeptide repeat domain"/>
    <property type="match status" value="1"/>
</dbReference>
<evidence type="ECO:0000256" key="1">
    <source>
        <dbReference type="ARBA" id="ARBA00004604"/>
    </source>
</evidence>
<keyword evidence="10" id="KW-1185">Reference proteome</keyword>
<keyword evidence="5" id="KW-0539">Nucleus</keyword>
<dbReference type="InterPro" id="IPR012340">
    <property type="entry name" value="NA-bd_OB-fold"/>
</dbReference>
<evidence type="ECO:0000256" key="2">
    <source>
        <dbReference type="ARBA" id="ARBA00022517"/>
    </source>
</evidence>
<keyword evidence="3" id="KW-0698">rRNA processing</keyword>
<feature type="compositionally biased region" description="Basic and acidic residues" evidence="7">
    <location>
        <begin position="16"/>
        <end position="52"/>
    </location>
</feature>
<dbReference type="InterPro" id="IPR045209">
    <property type="entry name" value="Rrp5"/>
</dbReference>
<dbReference type="SMART" id="SM00386">
    <property type="entry name" value="HAT"/>
    <property type="match status" value="5"/>
</dbReference>
<feature type="compositionally biased region" description="Basic and acidic residues" evidence="7">
    <location>
        <begin position="1396"/>
        <end position="1405"/>
    </location>
</feature>
<feature type="domain" description="S1 motif" evidence="8">
    <location>
        <begin position="427"/>
        <end position="498"/>
    </location>
</feature>